<feature type="compositionally biased region" description="Low complexity" evidence="1">
    <location>
        <begin position="786"/>
        <end position="797"/>
    </location>
</feature>
<dbReference type="Proteomes" id="UP000317238">
    <property type="component" value="Unassembled WGS sequence"/>
</dbReference>
<feature type="region of interest" description="Disordered" evidence="1">
    <location>
        <begin position="763"/>
        <end position="797"/>
    </location>
</feature>
<accession>A0A5C5YAS0</accession>
<keyword evidence="4" id="KW-1185">Reference proteome</keyword>
<organism evidence="3 4">
    <name type="scientific">Crateriforma conspicua</name>
    <dbReference type="NCBI Taxonomy" id="2527996"/>
    <lineage>
        <taxon>Bacteria</taxon>
        <taxon>Pseudomonadati</taxon>
        <taxon>Planctomycetota</taxon>
        <taxon>Planctomycetia</taxon>
        <taxon>Planctomycetales</taxon>
        <taxon>Planctomycetaceae</taxon>
        <taxon>Crateriforma</taxon>
    </lineage>
</organism>
<protein>
    <recommendedName>
        <fullName evidence="5">Large cysteine-rich periplasmic protein OmcB</fullName>
    </recommendedName>
</protein>
<dbReference type="OrthoDB" id="282600at2"/>
<name>A0A5C5YAS0_9PLAN</name>
<gene>
    <name evidence="3" type="ORF">Pan14r_42500</name>
</gene>
<feature type="transmembrane region" description="Helical" evidence="2">
    <location>
        <begin position="21"/>
        <end position="39"/>
    </location>
</feature>
<keyword evidence="2" id="KW-0472">Membrane</keyword>
<dbReference type="Gene3D" id="2.60.40.10">
    <property type="entry name" value="Immunoglobulins"/>
    <property type="match status" value="1"/>
</dbReference>
<dbReference type="AlphaFoldDB" id="A0A5C5YAS0"/>
<evidence type="ECO:0000256" key="2">
    <source>
        <dbReference type="SAM" id="Phobius"/>
    </source>
</evidence>
<keyword evidence="2" id="KW-0812">Transmembrane</keyword>
<evidence type="ECO:0000313" key="4">
    <source>
        <dbReference type="Proteomes" id="UP000317238"/>
    </source>
</evidence>
<dbReference type="RefSeq" id="WP_146440081.1">
    <property type="nucleotide sequence ID" value="NZ_SJPL01000001.1"/>
</dbReference>
<evidence type="ECO:0000313" key="3">
    <source>
        <dbReference type="EMBL" id="TWT71933.1"/>
    </source>
</evidence>
<keyword evidence="2" id="KW-1133">Transmembrane helix</keyword>
<sequence>MNVSIAITADTPESSSRRRRGLRCIAVLVPLLVVAALGGCSRLRLPAVDPTGSCLFQPLPTTTSLALPCTNGEGCQCMRCLSGIGDCLGNCPLFQTPNPAFETPVDPPDCLEPAPAGAAASDEPCVPGPGCSGSCATGPPAVLLGAEINSDPATLPQHGQRGCILLTPQKIIAPVGGEVILLSGICGTDGYLQMGQPLEWMLSPESVGQFIDVGDDDPGLLHKLAGIKTSEKKDPGFARGVTSTKAALITRGNLDPRDDVKLEKGQTWLSINSPTEGVSRVTVLAPESDCWDQRKATATIYWIDAVVQFPATQIVPAGSPVSLTTRVMRSENNIPAKGWRVRYQLRQGDLARFGGTEGSDVVEVEVDENGNATAELLPIEGTSGTADINISVIRPGGQTDNMPTLTLRRGQTRVTWSSPQLRVEAFGPEVAGYEQPYVVKAIVSNPGDQPVTDVQITLNKPDGVVLGTQDQFAVVTPGQIVWNVPRIEPQTELEILADVTARNSNILTFVARGEPGLASQAAVRTNVYQPSLSIEVRPRQDRVEVGQTAVFDVLVRNTGDRPLSNVLLRAEGDQAMTHLQTQERVGESPREEGPLQAGGVWESMVEYVPSEPGQRCITVQVTADGGQRDAAESCIIAINPVPPTPAMSVTLESNESFTVGETRFFNGRVTNTGQVPLEDVRAVMVFDPQLQLQQATRGADQSRLGEYLVSWAIGRMEPGQSVLLQGQFLVIAPSDRCQVIFTAESDQGARGEDSRIVRIAAGANAGPPESPSDRPGLPPTVPNTNPPAAGNPQAGGPLQLNVQQREISPRANLPIPYTVTITNNTTAVESDVTLDIIVPAGVRVESIYPTQNPSANQFTRFGDRVSPEPIRSLLAGESLQYQLTVTSTIPQDFQLVVEATSNRSSAATRAVAQTRVTQ</sequence>
<dbReference type="InterPro" id="IPR013783">
    <property type="entry name" value="Ig-like_fold"/>
</dbReference>
<dbReference type="EMBL" id="SJPL01000001">
    <property type="protein sequence ID" value="TWT71933.1"/>
    <property type="molecule type" value="Genomic_DNA"/>
</dbReference>
<dbReference type="PANTHER" id="PTHR34819:SF5">
    <property type="entry name" value="CONSERVED REPEAT DOMAIN PROTEIN"/>
    <property type="match status" value="1"/>
</dbReference>
<dbReference type="PANTHER" id="PTHR34819">
    <property type="entry name" value="LARGE CYSTEINE-RICH PERIPLASMIC PROTEIN OMCB"/>
    <property type="match status" value="1"/>
</dbReference>
<evidence type="ECO:0000256" key="1">
    <source>
        <dbReference type="SAM" id="MobiDB-lite"/>
    </source>
</evidence>
<feature type="compositionally biased region" description="Pro residues" evidence="1">
    <location>
        <begin position="776"/>
        <end position="785"/>
    </location>
</feature>
<evidence type="ECO:0008006" key="5">
    <source>
        <dbReference type="Google" id="ProtNLM"/>
    </source>
</evidence>
<comment type="caution">
    <text evidence="3">The sequence shown here is derived from an EMBL/GenBank/DDBJ whole genome shotgun (WGS) entry which is preliminary data.</text>
</comment>
<reference evidence="3 4" key="1">
    <citation type="submission" date="2019-02" db="EMBL/GenBank/DDBJ databases">
        <title>Deep-cultivation of Planctomycetes and their phenomic and genomic characterization uncovers novel biology.</title>
        <authorList>
            <person name="Wiegand S."/>
            <person name="Jogler M."/>
            <person name="Boedeker C."/>
            <person name="Pinto D."/>
            <person name="Vollmers J."/>
            <person name="Rivas-Marin E."/>
            <person name="Kohn T."/>
            <person name="Peeters S.H."/>
            <person name="Heuer A."/>
            <person name="Rast P."/>
            <person name="Oberbeckmann S."/>
            <person name="Bunk B."/>
            <person name="Jeske O."/>
            <person name="Meyerdierks A."/>
            <person name="Storesund J.E."/>
            <person name="Kallscheuer N."/>
            <person name="Luecker S."/>
            <person name="Lage O.M."/>
            <person name="Pohl T."/>
            <person name="Merkel B.J."/>
            <person name="Hornburger P."/>
            <person name="Mueller R.-W."/>
            <person name="Bruemmer F."/>
            <person name="Labrenz M."/>
            <person name="Spormann A.M."/>
            <person name="Op Den Camp H."/>
            <person name="Overmann J."/>
            <person name="Amann R."/>
            <person name="Jetten M.S.M."/>
            <person name="Mascher T."/>
            <person name="Medema M.H."/>
            <person name="Devos D.P."/>
            <person name="Kaster A.-K."/>
            <person name="Ovreas L."/>
            <person name="Rohde M."/>
            <person name="Galperin M.Y."/>
            <person name="Jogler C."/>
        </authorList>
    </citation>
    <scope>NUCLEOTIDE SEQUENCE [LARGE SCALE GENOMIC DNA]</scope>
    <source>
        <strain evidence="3 4">Pan14r</strain>
    </source>
</reference>
<proteinExistence type="predicted"/>
<dbReference type="InterPro" id="IPR051172">
    <property type="entry name" value="Chlamydia_OmcB"/>
</dbReference>